<protein>
    <submittedName>
        <fullName evidence="2">3',5'-nucleoside bisphosphate phosphatase</fullName>
        <ecNumber evidence="2">3.1.3.97</ecNumber>
    </submittedName>
</protein>
<dbReference type="SUPFAM" id="SSF89550">
    <property type="entry name" value="PHP domain-like"/>
    <property type="match status" value="1"/>
</dbReference>
<dbReference type="Gene3D" id="1.10.150.650">
    <property type="match status" value="1"/>
</dbReference>
<gene>
    <name evidence="2" type="ORF">SDC9_11549</name>
</gene>
<organism evidence="2">
    <name type="scientific">bioreactor metagenome</name>
    <dbReference type="NCBI Taxonomy" id="1076179"/>
    <lineage>
        <taxon>unclassified sequences</taxon>
        <taxon>metagenomes</taxon>
        <taxon>ecological metagenomes</taxon>
    </lineage>
</organism>
<dbReference type="Gene3D" id="3.20.20.140">
    <property type="entry name" value="Metal-dependent hydrolases"/>
    <property type="match status" value="1"/>
</dbReference>
<dbReference type="CDD" id="cd07438">
    <property type="entry name" value="PHP_HisPPase_AMP"/>
    <property type="match status" value="1"/>
</dbReference>
<sequence>MIDLHTHSSASDGELSPSELIGLGKKTGLKALALTDHDTVEGIAEARIKAVELGLDFIAGVEIEIDFDPGEFHLLGLGLDEKNPELLGALAELADARAFRNEQIAVLFHQEGISIDLEEIGSLAGTRRIGRPHIAEALFRKGLVRSRQEAFDKYLGKGRPFYLSKDCLALEKALRLIRGAGGLAVVAHPYSLFVGKPKLAALMDEWKTMGVAGIEAYHPAAKLGQCRILERMGRQRGFLITAGSDFHGPKKPECGIGRSAGGLPIDDSYYGELVSFLSGSGA</sequence>
<dbReference type="SMART" id="SM00481">
    <property type="entry name" value="POLIIIAc"/>
    <property type="match status" value="1"/>
</dbReference>
<feature type="domain" description="Polymerase/histidinol phosphatase N-terminal" evidence="1">
    <location>
        <begin position="2"/>
        <end position="67"/>
    </location>
</feature>
<dbReference type="EMBL" id="VSSQ01000030">
    <property type="protein sequence ID" value="MPL65884.1"/>
    <property type="molecule type" value="Genomic_DNA"/>
</dbReference>
<dbReference type="InterPro" id="IPR052018">
    <property type="entry name" value="PHP_domain"/>
</dbReference>
<dbReference type="GO" id="GO:0035312">
    <property type="term" value="F:5'-3' DNA exonuclease activity"/>
    <property type="evidence" value="ECO:0007669"/>
    <property type="project" value="TreeGrafter"/>
</dbReference>
<name>A0A644TGA6_9ZZZZ</name>
<dbReference type="AlphaFoldDB" id="A0A644TGA6"/>
<dbReference type="GO" id="GO:0097657">
    <property type="term" value="F:3',5'-nucleotide bisphosphate phosphatase activity"/>
    <property type="evidence" value="ECO:0007669"/>
    <property type="project" value="UniProtKB-EC"/>
</dbReference>
<reference evidence="2" key="1">
    <citation type="submission" date="2019-08" db="EMBL/GenBank/DDBJ databases">
        <authorList>
            <person name="Kucharzyk K."/>
            <person name="Murdoch R.W."/>
            <person name="Higgins S."/>
            <person name="Loffler F."/>
        </authorList>
    </citation>
    <scope>NUCLEOTIDE SEQUENCE</scope>
</reference>
<accession>A0A644TGA6</accession>
<dbReference type="PANTHER" id="PTHR42924">
    <property type="entry name" value="EXONUCLEASE"/>
    <property type="match status" value="1"/>
</dbReference>
<dbReference type="GO" id="GO:0004534">
    <property type="term" value="F:5'-3' RNA exonuclease activity"/>
    <property type="evidence" value="ECO:0007669"/>
    <property type="project" value="TreeGrafter"/>
</dbReference>
<keyword evidence="2" id="KW-0378">Hydrolase</keyword>
<dbReference type="PANTHER" id="PTHR42924:SF3">
    <property type="entry name" value="POLYMERASE_HISTIDINOL PHOSPHATASE N-TERMINAL DOMAIN-CONTAINING PROTEIN"/>
    <property type="match status" value="1"/>
</dbReference>
<evidence type="ECO:0000259" key="1">
    <source>
        <dbReference type="SMART" id="SM00481"/>
    </source>
</evidence>
<dbReference type="EC" id="3.1.3.97" evidence="2"/>
<comment type="caution">
    <text evidence="2">The sequence shown here is derived from an EMBL/GenBank/DDBJ whole genome shotgun (WGS) entry which is preliminary data.</text>
</comment>
<proteinExistence type="predicted"/>
<dbReference type="InterPro" id="IPR004013">
    <property type="entry name" value="PHP_dom"/>
</dbReference>
<dbReference type="InterPro" id="IPR003141">
    <property type="entry name" value="Pol/His_phosphatase_N"/>
</dbReference>
<dbReference type="Pfam" id="PF02811">
    <property type="entry name" value="PHP"/>
    <property type="match status" value="1"/>
</dbReference>
<evidence type="ECO:0000313" key="2">
    <source>
        <dbReference type="EMBL" id="MPL65884.1"/>
    </source>
</evidence>
<dbReference type="InterPro" id="IPR016195">
    <property type="entry name" value="Pol/histidinol_Pase-like"/>
</dbReference>